<evidence type="ECO:0000256" key="7">
    <source>
        <dbReference type="ARBA" id="ARBA00022842"/>
    </source>
</evidence>
<proteinExistence type="inferred from homology"/>
<keyword evidence="7 10" id="KW-0460">Magnesium</keyword>
<dbReference type="GO" id="GO:0046872">
    <property type="term" value="F:metal ion binding"/>
    <property type="evidence" value="ECO:0007669"/>
    <property type="project" value="UniProtKB-UniRule"/>
</dbReference>
<accession>A0A178ID25</accession>
<keyword evidence="5 10" id="KW-0479">Metal-binding</keyword>
<reference evidence="12 13" key="1">
    <citation type="submission" date="2016-01" db="EMBL/GenBank/DDBJ databases">
        <title>High potential of lignocellulose degradation of a new Verrucomicrobia species.</title>
        <authorList>
            <person name="Wang Y."/>
            <person name="Shi Y."/>
            <person name="Qiu Z."/>
            <person name="Liu S."/>
            <person name="Yang H."/>
        </authorList>
    </citation>
    <scope>NUCLEOTIDE SEQUENCE [LARGE SCALE GENOMIC DNA]</scope>
    <source>
        <strain evidence="12 13">TSB47</strain>
    </source>
</reference>
<evidence type="ECO:0000256" key="6">
    <source>
        <dbReference type="ARBA" id="ARBA00022827"/>
    </source>
</evidence>
<feature type="binding site" evidence="11">
    <location>
        <position position="248"/>
    </location>
    <ligand>
        <name>Mg(2+)</name>
        <dbReference type="ChEBI" id="CHEBI:18420"/>
    </ligand>
</feature>
<evidence type="ECO:0000256" key="2">
    <source>
        <dbReference type="ARBA" id="ARBA00016337"/>
    </source>
</evidence>
<evidence type="ECO:0000256" key="10">
    <source>
        <dbReference type="PIRNR" id="PIRNR006268"/>
    </source>
</evidence>
<dbReference type="STRING" id="1184151.AW736_19870"/>
<evidence type="ECO:0000313" key="13">
    <source>
        <dbReference type="Proteomes" id="UP000078486"/>
    </source>
</evidence>
<keyword evidence="4 10" id="KW-0808">Transferase</keyword>
<dbReference type="InterPro" id="IPR003374">
    <property type="entry name" value="ApbE-like_sf"/>
</dbReference>
<dbReference type="EMBL" id="LRRQ01000153">
    <property type="protein sequence ID" value="OAM87924.1"/>
    <property type="molecule type" value="Genomic_DNA"/>
</dbReference>
<dbReference type="Pfam" id="PF02424">
    <property type="entry name" value="ApbE"/>
    <property type="match status" value="1"/>
</dbReference>
<dbReference type="GO" id="GO:0016740">
    <property type="term" value="F:transferase activity"/>
    <property type="evidence" value="ECO:0007669"/>
    <property type="project" value="UniProtKB-UniRule"/>
</dbReference>
<dbReference type="SUPFAM" id="SSF143631">
    <property type="entry name" value="ApbE-like"/>
    <property type="match status" value="1"/>
</dbReference>
<comment type="caution">
    <text evidence="12">The sequence shown here is derived from an EMBL/GenBank/DDBJ whole genome shotgun (WGS) entry which is preliminary data.</text>
</comment>
<feature type="binding site" evidence="11">
    <location>
        <position position="244"/>
    </location>
    <ligand>
        <name>Mg(2+)</name>
        <dbReference type="ChEBI" id="CHEBI:18420"/>
    </ligand>
</feature>
<dbReference type="PANTHER" id="PTHR30040:SF2">
    <property type="entry name" value="FAD:PROTEIN FMN TRANSFERASE"/>
    <property type="match status" value="1"/>
</dbReference>
<protein>
    <recommendedName>
        <fullName evidence="2 10">FAD:protein FMN transferase</fullName>
        <ecNumber evidence="1 10">2.7.1.180</ecNumber>
    </recommendedName>
    <alternativeName>
        <fullName evidence="8 10">Flavin transferase</fullName>
    </alternativeName>
</protein>
<gene>
    <name evidence="12" type="ORF">AW736_19870</name>
</gene>
<comment type="similarity">
    <text evidence="10">Belongs to the ApbE family.</text>
</comment>
<evidence type="ECO:0000256" key="9">
    <source>
        <dbReference type="ARBA" id="ARBA00048540"/>
    </source>
</evidence>
<organism evidence="12 13">
    <name type="scientific">Termitidicoccus mucosus</name>
    <dbReference type="NCBI Taxonomy" id="1184151"/>
    <lineage>
        <taxon>Bacteria</taxon>
        <taxon>Pseudomonadati</taxon>
        <taxon>Verrucomicrobiota</taxon>
        <taxon>Opitutia</taxon>
        <taxon>Opitutales</taxon>
        <taxon>Opitutaceae</taxon>
        <taxon>Termitidicoccus</taxon>
    </lineage>
</organism>
<feature type="binding site" evidence="11">
    <location>
        <position position="140"/>
    </location>
    <ligand>
        <name>Mg(2+)</name>
        <dbReference type="ChEBI" id="CHEBI:18420"/>
    </ligand>
</feature>
<dbReference type="PIRSF" id="PIRSF006268">
    <property type="entry name" value="ApbE"/>
    <property type="match status" value="1"/>
</dbReference>
<keyword evidence="3 10" id="KW-0285">Flavoprotein</keyword>
<keyword evidence="6 10" id="KW-0274">FAD</keyword>
<evidence type="ECO:0000256" key="8">
    <source>
        <dbReference type="ARBA" id="ARBA00031306"/>
    </source>
</evidence>
<evidence type="ECO:0000256" key="4">
    <source>
        <dbReference type="ARBA" id="ARBA00022679"/>
    </source>
</evidence>
<evidence type="ECO:0000256" key="1">
    <source>
        <dbReference type="ARBA" id="ARBA00011955"/>
    </source>
</evidence>
<keyword evidence="13" id="KW-1185">Reference proteome</keyword>
<dbReference type="Gene3D" id="3.10.520.10">
    <property type="entry name" value="ApbE-like domains"/>
    <property type="match status" value="1"/>
</dbReference>
<dbReference type="InterPro" id="IPR024932">
    <property type="entry name" value="ApbE"/>
</dbReference>
<dbReference type="EC" id="2.7.1.180" evidence="1 10"/>
<evidence type="ECO:0000256" key="3">
    <source>
        <dbReference type="ARBA" id="ARBA00022630"/>
    </source>
</evidence>
<dbReference type="AlphaFoldDB" id="A0A178ID25"/>
<dbReference type="PANTHER" id="PTHR30040">
    <property type="entry name" value="THIAMINE BIOSYNTHESIS LIPOPROTEIN APBE"/>
    <property type="match status" value="1"/>
</dbReference>
<comment type="catalytic activity">
    <reaction evidence="9 10">
        <text>L-threonyl-[protein] + FAD = FMN-L-threonyl-[protein] + AMP + H(+)</text>
        <dbReference type="Rhea" id="RHEA:36847"/>
        <dbReference type="Rhea" id="RHEA-COMP:11060"/>
        <dbReference type="Rhea" id="RHEA-COMP:11061"/>
        <dbReference type="ChEBI" id="CHEBI:15378"/>
        <dbReference type="ChEBI" id="CHEBI:30013"/>
        <dbReference type="ChEBI" id="CHEBI:57692"/>
        <dbReference type="ChEBI" id="CHEBI:74257"/>
        <dbReference type="ChEBI" id="CHEBI:456215"/>
        <dbReference type="EC" id="2.7.1.180"/>
    </reaction>
</comment>
<sequence>MATTFEFRVRHAEPVYARQAAQAAFAEIDRLETLLSRFHEGSDIWRINHAATGEHVVISEECHACLLQALQLHEFTGGAFDITIGAAADLVKSAGKNRVVPEPDALQDILDQRAASTIALSPGNFVVEVTQPGASLDLGAIGKGFALDAAAALLREWEIENALLSAGGSSILAMGAESDAPGTGGWPVNLLGETRSAPLVLHDYALGASGTGEQGNHIIDPRRRSQAYAHIRAWALAPAAAAADALSTAWMTMNRDEIAGVVAGLAPGHAAMVENPDGSLHLCNRTGVWARLEPGAHPVRA</sequence>
<comment type="cofactor">
    <cofactor evidence="11">
        <name>Mg(2+)</name>
        <dbReference type="ChEBI" id="CHEBI:18420"/>
    </cofactor>
    <cofactor evidence="11">
        <name>Mn(2+)</name>
        <dbReference type="ChEBI" id="CHEBI:29035"/>
    </cofactor>
    <text evidence="11">Magnesium. Can also use manganese.</text>
</comment>
<evidence type="ECO:0000313" key="12">
    <source>
        <dbReference type="EMBL" id="OAM87924.1"/>
    </source>
</evidence>
<dbReference type="Proteomes" id="UP000078486">
    <property type="component" value="Unassembled WGS sequence"/>
</dbReference>
<evidence type="ECO:0000256" key="5">
    <source>
        <dbReference type="ARBA" id="ARBA00022723"/>
    </source>
</evidence>
<name>A0A178ID25_9BACT</name>
<evidence type="ECO:0000256" key="11">
    <source>
        <dbReference type="PIRSR" id="PIRSR006268-2"/>
    </source>
</evidence>